<reference evidence="2" key="1">
    <citation type="submission" date="2016-11" db="UniProtKB">
        <authorList>
            <consortium name="WormBaseParasite"/>
        </authorList>
    </citation>
    <scope>IDENTIFICATION</scope>
</reference>
<name>A0A1I8A7K5_9BILA</name>
<protein>
    <submittedName>
        <fullName evidence="2">Transposase</fullName>
    </submittedName>
</protein>
<dbReference type="Proteomes" id="UP000095287">
    <property type="component" value="Unplaced"/>
</dbReference>
<evidence type="ECO:0000313" key="1">
    <source>
        <dbReference type="Proteomes" id="UP000095287"/>
    </source>
</evidence>
<dbReference type="WBParaSite" id="L893_g33803.t1">
    <property type="protein sequence ID" value="L893_g33803.t1"/>
    <property type="gene ID" value="L893_g33803"/>
</dbReference>
<sequence>MTCGRDRQQTGPECRHTSGHLWAHTLNSSNYDLKGLDQSWVKQIRRFIPGEAFPYRSRNALTSGEEQEVLYIQKPGKSVMTGSAR</sequence>
<organism evidence="1 2">
    <name type="scientific">Steinernema glaseri</name>
    <dbReference type="NCBI Taxonomy" id="37863"/>
    <lineage>
        <taxon>Eukaryota</taxon>
        <taxon>Metazoa</taxon>
        <taxon>Ecdysozoa</taxon>
        <taxon>Nematoda</taxon>
        <taxon>Chromadorea</taxon>
        <taxon>Rhabditida</taxon>
        <taxon>Tylenchina</taxon>
        <taxon>Panagrolaimomorpha</taxon>
        <taxon>Strongyloidoidea</taxon>
        <taxon>Steinernematidae</taxon>
        <taxon>Steinernema</taxon>
    </lineage>
</organism>
<dbReference type="AlphaFoldDB" id="A0A1I8A7K5"/>
<accession>A0A1I8A7K5</accession>
<keyword evidence="1" id="KW-1185">Reference proteome</keyword>
<proteinExistence type="predicted"/>
<evidence type="ECO:0000313" key="2">
    <source>
        <dbReference type="WBParaSite" id="L893_g33803.t1"/>
    </source>
</evidence>